<organism evidence="1 2">
    <name type="scientific">Candidatus Avichristensenella intestinipullorum</name>
    <dbReference type="NCBI Taxonomy" id="2840693"/>
    <lineage>
        <taxon>Bacteria</taxon>
        <taxon>Bacillati</taxon>
        <taxon>Bacillota</taxon>
        <taxon>Clostridia</taxon>
        <taxon>Candidatus Avichristensenella</taxon>
    </lineage>
</organism>
<feature type="non-terminal residue" evidence="1">
    <location>
        <position position="1"/>
    </location>
</feature>
<dbReference type="EMBL" id="DVFI01000091">
    <property type="protein sequence ID" value="HIQ63115.1"/>
    <property type="molecule type" value="Genomic_DNA"/>
</dbReference>
<dbReference type="SUPFAM" id="SSF53474">
    <property type="entry name" value="alpha/beta-Hydrolases"/>
    <property type="match status" value="1"/>
</dbReference>
<name>A0A9D0YWG1_9FIRM</name>
<gene>
    <name evidence="1" type="ORF">IAA66_05950</name>
</gene>
<reference evidence="1" key="2">
    <citation type="journal article" date="2021" name="PeerJ">
        <title>Extensive microbial diversity within the chicken gut microbiome revealed by metagenomics and culture.</title>
        <authorList>
            <person name="Gilroy R."/>
            <person name="Ravi A."/>
            <person name="Getino M."/>
            <person name="Pursley I."/>
            <person name="Horton D.L."/>
            <person name="Alikhan N.F."/>
            <person name="Baker D."/>
            <person name="Gharbi K."/>
            <person name="Hall N."/>
            <person name="Watson M."/>
            <person name="Adriaenssens E.M."/>
            <person name="Foster-Nyarko E."/>
            <person name="Jarju S."/>
            <person name="Secka A."/>
            <person name="Antonio M."/>
            <person name="Oren A."/>
            <person name="Chaudhuri R.R."/>
            <person name="La Ragione R."/>
            <person name="Hildebrand F."/>
            <person name="Pallen M.J."/>
        </authorList>
    </citation>
    <scope>NUCLEOTIDE SEQUENCE</scope>
    <source>
        <strain evidence="1">ChiHile30-977</strain>
    </source>
</reference>
<sequence>PQEKKPLLYLACGTEDFLYDHNIRMCRELERFDFPFAFEQWEGAHNWVFWNTALQKAMKYISSRVDGSALA</sequence>
<accession>A0A9D0YWG1</accession>
<protein>
    <recommendedName>
        <fullName evidence="3">Esterase</fullName>
    </recommendedName>
</protein>
<evidence type="ECO:0000313" key="1">
    <source>
        <dbReference type="EMBL" id="HIQ63115.1"/>
    </source>
</evidence>
<dbReference type="AlphaFoldDB" id="A0A9D0YWG1"/>
<comment type="caution">
    <text evidence="1">The sequence shown here is derived from an EMBL/GenBank/DDBJ whole genome shotgun (WGS) entry which is preliminary data.</text>
</comment>
<dbReference type="Gene3D" id="3.40.50.1820">
    <property type="entry name" value="alpha/beta hydrolase"/>
    <property type="match status" value="1"/>
</dbReference>
<proteinExistence type="predicted"/>
<dbReference type="Proteomes" id="UP000886819">
    <property type="component" value="Unassembled WGS sequence"/>
</dbReference>
<evidence type="ECO:0008006" key="3">
    <source>
        <dbReference type="Google" id="ProtNLM"/>
    </source>
</evidence>
<reference evidence="1" key="1">
    <citation type="submission" date="2020-10" db="EMBL/GenBank/DDBJ databases">
        <authorList>
            <person name="Gilroy R."/>
        </authorList>
    </citation>
    <scope>NUCLEOTIDE SEQUENCE</scope>
    <source>
        <strain evidence="1">ChiHile30-977</strain>
    </source>
</reference>
<dbReference type="InterPro" id="IPR029058">
    <property type="entry name" value="AB_hydrolase_fold"/>
</dbReference>
<evidence type="ECO:0000313" key="2">
    <source>
        <dbReference type="Proteomes" id="UP000886819"/>
    </source>
</evidence>